<dbReference type="InterPro" id="IPR004130">
    <property type="entry name" value="Gpn"/>
</dbReference>
<comment type="similarity">
    <text evidence="1 9">Belongs to the GPN-loop GTPase family.</text>
</comment>
<protein>
    <recommendedName>
        <fullName evidence="9">GPN-loop GTPase</fullName>
        <ecNumber evidence="9">3.6.5.-</ecNumber>
    </recommendedName>
</protein>
<comment type="function">
    <text evidence="8 9">Small GTPase required for proper nuclear import of RNA polymerase II (RNAPII). May act at an RNAP assembly step prior to nuclear import.</text>
</comment>
<dbReference type="OrthoDB" id="243313at2759"/>
<dbReference type="GO" id="GO:0003924">
    <property type="term" value="F:GTPase activity"/>
    <property type="evidence" value="ECO:0007669"/>
    <property type="project" value="InterPro"/>
</dbReference>
<dbReference type="RefSeq" id="XP_008620314.1">
    <property type="nucleotide sequence ID" value="XM_008622092.1"/>
</dbReference>
<keyword evidence="3 9" id="KW-0547">Nucleotide-binding</keyword>
<keyword evidence="7" id="KW-0539">Nucleus</keyword>
<dbReference type="SMART" id="SM00382">
    <property type="entry name" value="AAA"/>
    <property type="match status" value="1"/>
</dbReference>
<evidence type="ECO:0000256" key="9">
    <source>
        <dbReference type="RuleBase" id="RU365059"/>
    </source>
</evidence>
<evidence type="ECO:0000256" key="10">
    <source>
        <dbReference type="SAM" id="MobiDB-lite"/>
    </source>
</evidence>
<feature type="compositionally biased region" description="Basic and acidic residues" evidence="10">
    <location>
        <begin position="298"/>
        <end position="309"/>
    </location>
</feature>
<organism evidence="12 13">
    <name type="scientific">Saprolegnia diclina (strain VS20)</name>
    <dbReference type="NCBI Taxonomy" id="1156394"/>
    <lineage>
        <taxon>Eukaryota</taxon>
        <taxon>Sar</taxon>
        <taxon>Stramenopiles</taxon>
        <taxon>Oomycota</taxon>
        <taxon>Saprolegniomycetes</taxon>
        <taxon>Saprolegniales</taxon>
        <taxon>Saprolegniaceae</taxon>
        <taxon>Saprolegnia</taxon>
    </lineage>
</organism>
<evidence type="ECO:0000313" key="13">
    <source>
        <dbReference type="Proteomes" id="UP000030762"/>
    </source>
</evidence>
<dbReference type="EMBL" id="JH767236">
    <property type="protein sequence ID" value="EQC26245.1"/>
    <property type="molecule type" value="Genomic_DNA"/>
</dbReference>
<dbReference type="PANTHER" id="PTHR21231:SF8">
    <property type="entry name" value="GPN-LOOP GTPASE 1"/>
    <property type="match status" value="1"/>
</dbReference>
<evidence type="ECO:0000256" key="6">
    <source>
        <dbReference type="ARBA" id="ARBA00023134"/>
    </source>
</evidence>
<dbReference type="VEuPathDB" id="FungiDB:SDRG_15906"/>
<dbReference type="GO" id="GO:0005737">
    <property type="term" value="C:cytoplasm"/>
    <property type="evidence" value="ECO:0007669"/>
    <property type="project" value="UniProtKB-SubCell"/>
</dbReference>
<dbReference type="STRING" id="1156394.T0PYT7"/>
<evidence type="ECO:0000256" key="7">
    <source>
        <dbReference type="ARBA" id="ARBA00023242"/>
    </source>
</evidence>
<comment type="subunit">
    <text evidence="9">Binds to RNA polymerase II.</text>
</comment>
<dbReference type="FunCoup" id="T0PYT7">
    <property type="interactions" value="453"/>
</dbReference>
<evidence type="ECO:0000256" key="8">
    <source>
        <dbReference type="ARBA" id="ARBA00055682"/>
    </source>
</evidence>
<evidence type="ECO:0000256" key="5">
    <source>
        <dbReference type="ARBA" id="ARBA00023054"/>
    </source>
</evidence>
<dbReference type="GeneID" id="19956633"/>
<feature type="domain" description="AAA+ ATPase" evidence="11">
    <location>
        <begin position="15"/>
        <end position="181"/>
    </location>
</feature>
<dbReference type="GO" id="GO:0005634">
    <property type="term" value="C:nucleus"/>
    <property type="evidence" value="ECO:0007669"/>
    <property type="project" value="UniProtKB-SubCell"/>
</dbReference>
<comment type="subcellular location">
    <subcellularLocation>
        <location evidence="9">Cytoplasm</location>
    </subcellularLocation>
    <subcellularLocation>
        <location evidence="9">Nucleus</location>
    </subcellularLocation>
</comment>
<evidence type="ECO:0000313" key="12">
    <source>
        <dbReference type="EMBL" id="EQC26245.1"/>
    </source>
</evidence>
<gene>
    <name evidence="12" type="ORF">SDRG_15906</name>
</gene>
<dbReference type="CDD" id="cd17870">
    <property type="entry name" value="GPN1"/>
    <property type="match status" value="1"/>
</dbReference>
<dbReference type="PANTHER" id="PTHR21231">
    <property type="entry name" value="XPA-BINDING PROTEIN 1-RELATED"/>
    <property type="match status" value="1"/>
</dbReference>
<dbReference type="FunFam" id="3.40.50.300:FF:000888">
    <property type="entry name" value="GPN-loop GTPase 1"/>
    <property type="match status" value="1"/>
</dbReference>
<dbReference type="Pfam" id="PF03029">
    <property type="entry name" value="ATP_bind_1"/>
    <property type="match status" value="1"/>
</dbReference>
<sequence>MAEAPSTTTTPRTPMPTTLLVIGMAGSGKTTLMHRLAVHAAEQQREHRQYVVNLDPAVKQVPYGAHIDIRDTVDYKQVMTEYGLGPNGAIMTSLNLFATRFDQVVELIQKRAPDLDYVVVDTPGQIEAFTWSASGAIITESLATSFPTVVVYVVDTPRTTSPNTFMSNMLYACSILYKVKLPFIVLFNKTDVVTHDFAVDWMTDFEAFQTALDQTNEESYMNTLSRSLSLVLEEFYSNLRHCGVSAATGAGMDEFFKVVAEATNEYYEEYLPDLMYRIEQQKNKADKKKEVNLEKVMKDMTVKDEDEPKGPPPAPTVAVPPQGDRTEL</sequence>
<dbReference type="GO" id="GO:0005525">
    <property type="term" value="F:GTP binding"/>
    <property type="evidence" value="ECO:0007669"/>
    <property type="project" value="UniProtKB-KW"/>
</dbReference>
<keyword evidence="2 9" id="KW-0963">Cytoplasm</keyword>
<dbReference type="InterPro" id="IPR030230">
    <property type="entry name" value="Gpn1/Npa3/XAB1"/>
</dbReference>
<evidence type="ECO:0000256" key="1">
    <source>
        <dbReference type="ARBA" id="ARBA00005290"/>
    </source>
</evidence>
<keyword evidence="4 9" id="KW-0378">Hydrolase</keyword>
<evidence type="ECO:0000256" key="3">
    <source>
        <dbReference type="ARBA" id="ARBA00022741"/>
    </source>
</evidence>
<evidence type="ECO:0000256" key="4">
    <source>
        <dbReference type="ARBA" id="ARBA00022801"/>
    </source>
</evidence>
<evidence type="ECO:0000259" key="11">
    <source>
        <dbReference type="SMART" id="SM00382"/>
    </source>
</evidence>
<dbReference type="InParanoid" id="T0PYT7"/>
<feature type="region of interest" description="Disordered" evidence="10">
    <location>
        <begin position="298"/>
        <end position="328"/>
    </location>
</feature>
<accession>T0PYT7</accession>
<keyword evidence="6 9" id="KW-0342">GTP-binding</keyword>
<dbReference type="Gene3D" id="3.40.50.300">
    <property type="entry name" value="P-loop containing nucleotide triphosphate hydrolases"/>
    <property type="match status" value="1"/>
</dbReference>
<reference evidence="12 13" key="1">
    <citation type="submission" date="2012-04" db="EMBL/GenBank/DDBJ databases">
        <title>The Genome Sequence of Saprolegnia declina VS20.</title>
        <authorList>
            <consortium name="The Broad Institute Genome Sequencing Platform"/>
            <person name="Russ C."/>
            <person name="Nusbaum C."/>
            <person name="Tyler B."/>
            <person name="van West P."/>
            <person name="Dieguez-Uribeondo J."/>
            <person name="de Bruijn I."/>
            <person name="Tripathy S."/>
            <person name="Jiang R."/>
            <person name="Young S.K."/>
            <person name="Zeng Q."/>
            <person name="Gargeya S."/>
            <person name="Fitzgerald M."/>
            <person name="Haas B."/>
            <person name="Abouelleil A."/>
            <person name="Alvarado L."/>
            <person name="Arachchi H.M."/>
            <person name="Berlin A."/>
            <person name="Chapman S.B."/>
            <person name="Goldberg J."/>
            <person name="Griggs A."/>
            <person name="Gujja S."/>
            <person name="Hansen M."/>
            <person name="Howarth C."/>
            <person name="Imamovic A."/>
            <person name="Larimer J."/>
            <person name="McCowen C."/>
            <person name="Montmayeur A."/>
            <person name="Murphy C."/>
            <person name="Neiman D."/>
            <person name="Pearson M."/>
            <person name="Priest M."/>
            <person name="Roberts A."/>
            <person name="Saif S."/>
            <person name="Shea T."/>
            <person name="Sisk P."/>
            <person name="Sykes S."/>
            <person name="Wortman J."/>
            <person name="Nusbaum C."/>
            <person name="Birren B."/>
        </authorList>
    </citation>
    <scope>NUCLEOTIDE SEQUENCE [LARGE SCALE GENOMIC DNA]</scope>
    <source>
        <strain evidence="12 13">VS20</strain>
    </source>
</reference>
<keyword evidence="13" id="KW-1185">Reference proteome</keyword>
<name>T0PYT7_SAPDV</name>
<dbReference type="AlphaFoldDB" id="T0PYT7"/>
<proteinExistence type="inferred from homology"/>
<dbReference type="InterPro" id="IPR027417">
    <property type="entry name" value="P-loop_NTPase"/>
</dbReference>
<dbReference type="InterPro" id="IPR003593">
    <property type="entry name" value="AAA+_ATPase"/>
</dbReference>
<dbReference type="eggNOG" id="KOG1532">
    <property type="taxonomic scope" value="Eukaryota"/>
</dbReference>
<dbReference type="Proteomes" id="UP000030762">
    <property type="component" value="Unassembled WGS sequence"/>
</dbReference>
<dbReference type="EC" id="3.6.5.-" evidence="9"/>
<dbReference type="OMA" id="HEVCLEW"/>
<evidence type="ECO:0000256" key="2">
    <source>
        <dbReference type="ARBA" id="ARBA00022490"/>
    </source>
</evidence>
<keyword evidence="5" id="KW-0175">Coiled coil</keyword>
<dbReference type="SUPFAM" id="SSF52540">
    <property type="entry name" value="P-loop containing nucleoside triphosphate hydrolases"/>
    <property type="match status" value="1"/>
</dbReference>